<proteinExistence type="predicted"/>
<dbReference type="AlphaFoldDB" id="A0A9W7BYW0"/>
<evidence type="ECO:0000313" key="3">
    <source>
        <dbReference type="Proteomes" id="UP001165160"/>
    </source>
</evidence>
<keyword evidence="1" id="KW-0732">Signal</keyword>
<keyword evidence="3" id="KW-1185">Reference proteome</keyword>
<feature type="chain" id="PRO_5040982897" evidence="1">
    <location>
        <begin position="27"/>
        <end position="287"/>
    </location>
</feature>
<feature type="signal peptide" evidence="1">
    <location>
        <begin position="1"/>
        <end position="26"/>
    </location>
</feature>
<accession>A0A9W7BYW0</accession>
<dbReference type="Proteomes" id="UP001165160">
    <property type="component" value="Unassembled WGS sequence"/>
</dbReference>
<protein>
    <submittedName>
        <fullName evidence="2">Uncharacterized protein</fullName>
    </submittedName>
</protein>
<dbReference type="EMBL" id="BRXX01000187">
    <property type="protein sequence ID" value="GMH96645.1"/>
    <property type="molecule type" value="Genomic_DNA"/>
</dbReference>
<reference evidence="3" key="1">
    <citation type="journal article" date="2023" name="Commun. Biol.">
        <title>Genome analysis of Parmales, the sister group of diatoms, reveals the evolutionary specialization of diatoms from phago-mixotrophs to photoautotrophs.</title>
        <authorList>
            <person name="Ban H."/>
            <person name="Sato S."/>
            <person name="Yoshikawa S."/>
            <person name="Yamada K."/>
            <person name="Nakamura Y."/>
            <person name="Ichinomiya M."/>
            <person name="Sato N."/>
            <person name="Blanc-Mathieu R."/>
            <person name="Endo H."/>
            <person name="Kuwata A."/>
            <person name="Ogata H."/>
        </authorList>
    </citation>
    <scope>NUCLEOTIDE SEQUENCE [LARGE SCALE GENOMIC DNA]</scope>
    <source>
        <strain evidence="3">NIES 3699</strain>
    </source>
</reference>
<gene>
    <name evidence="2" type="ORF">TrVE_jg6637</name>
</gene>
<organism evidence="2 3">
    <name type="scientific">Triparma verrucosa</name>
    <dbReference type="NCBI Taxonomy" id="1606542"/>
    <lineage>
        <taxon>Eukaryota</taxon>
        <taxon>Sar</taxon>
        <taxon>Stramenopiles</taxon>
        <taxon>Ochrophyta</taxon>
        <taxon>Bolidophyceae</taxon>
        <taxon>Parmales</taxon>
        <taxon>Triparmaceae</taxon>
        <taxon>Triparma</taxon>
    </lineage>
</organism>
<name>A0A9W7BYW0_9STRA</name>
<evidence type="ECO:0000256" key="1">
    <source>
        <dbReference type="SAM" id="SignalP"/>
    </source>
</evidence>
<sequence length="287" mass="31522">MVEAKLFAGLLSTPLLLLLFLSPSDYRLIPALGPADAEVHPSNFSTFPPPVSSCLVRGGAFKGFYFSLGYLRGVERKMGVDSGSEVDDFPFFSNASSVHHASNTTTDQIYPIPAPRNSYHCYSGGCFAVVAHLMDISLDGILAIGLDLQQKWMKGEISRFDIVSKFIDEVLPTNPNTPLRESLKNQLNIITSTTALQPNIQKPTNFSSIKKLLVQTSWIPGVTGNSLFVDGAVDGFLSSYKHPVFKEELAEQPWDLSGFKISMSKEDAEDAYRFGYEIAKNNSHAIC</sequence>
<comment type="caution">
    <text evidence="2">The sequence shown here is derived from an EMBL/GenBank/DDBJ whole genome shotgun (WGS) entry which is preliminary data.</text>
</comment>
<evidence type="ECO:0000313" key="2">
    <source>
        <dbReference type="EMBL" id="GMH96645.1"/>
    </source>
</evidence>